<evidence type="ECO:0000313" key="3">
    <source>
        <dbReference type="Proteomes" id="UP000198688"/>
    </source>
</evidence>
<dbReference type="OrthoDB" id="5118533at2"/>
<feature type="coiled-coil region" evidence="1">
    <location>
        <begin position="9"/>
        <end position="36"/>
    </location>
</feature>
<dbReference type="GO" id="GO:0003677">
    <property type="term" value="F:DNA binding"/>
    <property type="evidence" value="ECO:0007669"/>
    <property type="project" value="UniProtKB-KW"/>
</dbReference>
<accession>A0A1H2CX36</accession>
<name>A0A1H2CX36_9ACTN</name>
<dbReference type="Gene3D" id="3.30.1310.10">
    <property type="entry name" value="Nucleoid-associated protein YbaB-like domain"/>
    <property type="match status" value="1"/>
</dbReference>
<dbReference type="RefSeq" id="WP_092551034.1">
    <property type="nucleotide sequence ID" value="NZ_BOMJ01000057.1"/>
</dbReference>
<proteinExistence type="predicted"/>
<dbReference type="SUPFAM" id="SSF82607">
    <property type="entry name" value="YbaB-like"/>
    <property type="match status" value="1"/>
</dbReference>
<keyword evidence="3" id="KW-1185">Reference proteome</keyword>
<evidence type="ECO:0000313" key="2">
    <source>
        <dbReference type="EMBL" id="SDT74616.1"/>
    </source>
</evidence>
<keyword evidence="2" id="KW-0238">DNA-binding</keyword>
<dbReference type="InterPro" id="IPR036894">
    <property type="entry name" value="YbaB-like_sf"/>
</dbReference>
<sequence>MTTPFDSEIAELLEKYRRQRAELGEMQREIKEITATAVAGQNAVKVTVDAHGEIQDLSFPSGAYRRMAPLELAAAVKQTINAARAEAAGQMQEVMRRYQGDEYLDLSRADGDWSQMLPEEPPMPKMVRDMLGMFGTGPDGKP</sequence>
<evidence type="ECO:0000256" key="1">
    <source>
        <dbReference type="SAM" id="Coils"/>
    </source>
</evidence>
<organism evidence="2 3">
    <name type="scientific">Actinoplanes derwentensis</name>
    <dbReference type="NCBI Taxonomy" id="113562"/>
    <lineage>
        <taxon>Bacteria</taxon>
        <taxon>Bacillati</taxon>
        <taxon>Actinomycetota</taxon>
        <taxon>Actinomycetes</taxon>
        <taxon>Micromonosporales</taxon>
        <taxon>Micromonosporaceae</taxon>
        <taxon>Actinoplanes</taxon>
    </lineage>
</organism>
<dbReference type="Proteomes" id="UP000198688">
    <property type="component" value="Chromosome I"/>
</dbReference>
<dbReference type="STRING" id="113562.SAMN04489716_7037"/>
<protein>
    <submittedName>
        <fullName evidence="2">Conserved DNA-binding protein YbaB</fullName>
    </submittedName>
</protein>
<keyword evidence="1" id="KW-0175">Coiled coil</keyword>
<dbReference type="Pfam" id="PF02575">
    <property type="entry name" value="YbaB_DNA_bd"/>
    <property type="match status" value="1"/>
</dbReference>
<dbReference type="EMBL" id="LT629758">
    <property type="protein sequence ID" value="SDT74616.1"/>
    <property type="molecule type" value="Genomic_DNA"/>
</dbReference>
<dbReference type="InterPro" id="IPR004401">
    <property type="entry name" value="YbaB/EbfC"/>
</dbReference>
<gene>
    <name evidence="2" type="ORF">SAMN04489716_7037</name>
</gene>
<reference evidence="2 3" key="1">
    <citation type="submission" date="2016-10" db="EMBL/GenBank/DDBJ databases">
        <authorList>
            <person name="de Groot N.N."/>
        </authorList>
    </citation>
    <scope>NUCLEOTIDE SEQUENCE [LARGE SCALE GENOMIC DNA]</scope>
    <source>
        <strain evidence="2 3">DSM 43941</strain>
    </source>
</reference>
<dbReference type="AlphaFoldDB" id="A0A1H2CX36"/>